<evidence type="ECO:0000313" key="2">
    <source>
        <dbReference type="Proteomes" id="UP000596661"/>
    </source>
</evidence>
<sequence length="60" mass="6848">MGLQQPPLTPSSPSLLLPCNHYLRLLPHPISDRHRCIHYQLRDHNSVHLLPCRTGVCSDI</sequence>
<dbReference type="EMBL" id="UZAU01000681">
    <property type="status" value="NOT_ANNOTATED_CDS"/>
    <property type="molecule type" value="Genomic_DNA"/>
</dbReference>
<dbReference type="Proteomes" id="UP000596661">
    <property type="component" value="Chromosome 8"/>
</dbReference>
<proteinExistence type="predicted"/>
<accession>A0A803R7U7</accession>
<organism evidence="1 2">
    <name type="scientific">Cannabis sativa</name>
    <name type="common">Hemp</name>
    <name type="synonym">Marijuana</name>
    <dbReference type="NCBI Taxonomy" id="3483"/>
    <lineage>
        <taxon>Eukaryota</taxon>
        <taxon>Viridiplantae</taxon>
        <taxon>Streptophyta</taxon>
        <taxon>Embryophyta</taxon>
        <taxon>Tracheophyta</taxon>
        <taxon>Spermatophyta</taxon>
        <taxon>Magnoliopsida</taxon>
        <taxon>eudicotyledons</taxon>
        <taxon>Gunneridae</taxon>
        <taxon>Pentapetalae</taxon>
        <taxon>rosids</taxon>
        <taxon>fabids</taxon>
        <taxon>Rosales</taxon>
        <taxon>Cannabaceae</taxon>
        <taxon>Cannabis</taxon>
    </lineage>
</organism>
<keyword evidence="2" id="KW-1185">Reference proteome</keyword>
<dbReference type="EnsemblPlants" id="novel_model_6127_5bd9a17a">
    <property type="protein sequence ID" value="cds.novel_model_6127_5bd9a17a"/>
    <property type="gene ID" value="novel_gene_3166_5bd9a17a"/>
</dbReference>
<name>A0A803R7U7_CANSA</name>
<evidence type="ECO:0000313" key="1">
    <source>
        <dbReference type="EnsemblPlants" id="cds.novel_model_6127_5bd9a17a"/>
    </source>
</evidence>
<dbReference type="Gramene" id="novel_model_6127_5bd9a17a">
    <property type="protein sequence ID" value="cds.novel_model_6127_5bd9a17a"/>
    <property type="gene ID" value="novel_gene_3166_5bd9a17a"/>
</dbReference>
<reference evidence="1" key="1">
    <citation type="submission" date="2018-11" db="EMBL/GenBank/DDBJ databases">
        <authorList>
            <person name="Grassa J C."/>
        </authorList>
    </citation>
    <scope>NUCLEOTIDE SEQUENCE [LARGE SCALE GENOMIC DNA]</scope>
</reference>
<protein>
    <submittedName>
        <fullName evidence="1">Uncharacterized protein</fullName>
    </submittedName>
</protein>
<reference evidence="1" key="2">
    <citation type="submission" date="2021-03" db="UniProtKB">
        <authorList>
            <consortium name="EnsemblPlants"/>
        </authorList>
    </citation>
    <scope>IDENTIFICATION</scope>
</reference>
<dbReference type="AlphaFoldDB" id="A0A803R7U7"/>